<comment type="subcellular location">
    <subcellularLocation>
        <location evidence="9">Cytoplasm</location>
    </subcellularLocation>
</comment>
<comment type="function">
    <text evidence="9">Couples transcription and DNA repair by recognizing RNA polymerase (RNAP) stalled at DNA lesions. Mediates ATP-dependent release of RNAP and its truncated transcript from the DNA, and recruitment of nucleotide excision repair machinery to the damaged site.</text>
</comment>
<dbReference type="GO" id="GO:0006355">
    <property type="term" value="P:regulation of DNA-templated transcription"/>
    <property type="evidence" value="ECO:0007669"/>
    <property type="project" value="UniProtKB-UniRule"/>
</dbReference>
<evidence type="ECO:0000256" key="6">
    <source>
        <dbReference type="ARBA" id="ARBA00022840"/>
    </source>
</evidence>
<sequence>MALSDLPPASPAGETLTPGAAPAPRRTPSSQPPAAAVAAALAATSAADVVVHMASSDRRADEIGRALSAFAPGRRVLVLPPWDCLPYDRASPSRDVMGRRARVVASLANGDAAGAIVVTSPEALAQRLPPGPAIAEAFMTLRTGAPLDRDALARFAARTGYVTDERIDEPGEIALLGEVVDVFPPDAAKPARIVVDEDGVIAEIRIYDPLTQRSEAEVDSVLLGPASEWILPEAATPEGPPDTWPPRPPGVEHALADHYEALTSLFELLPRARLSADPKAPDRLVEVEDHVIDAHAARLTLGAKAEPPPPPPADLYLLTEDLRTAMEVWTPLALPLEAVEAVPNFGGAKSPGRAFSDFVEAQRDAGRRVVLTGLRHELRPLAKALARGLDLKPRPADDWNDARSAEAGAVSSLEADLESGFVDPGAALAVIAAADVLGGRLASRAASTADLVLEPDLRIGDVVLHEDHGVGVLRDLSTVEIEGVARDVLHLEYHGGDMVLAPVEEIGRVWRYGGEAAGVTLDRLRGDAWARRRAEVSRHVDDAARRLVALAAERQARTCEPITPPKAAYARFAARFAYPETPDQAAAIEAVLGDLASGRPMDRLVCGDVGYGKTEVALRAAAAVALTGRQVALAAPTTVLARQHVETFRRRFEGAGIGVAHLSRLVTPAEARAVRQGLESGEIKIVIGTQALGSKDMAFDDLALLIIDEEQKFGAALKAKLRGLCADAHVLTLTATPIPRTLQAAMVGIQDVSVIASPPARRRPVRTFVAPFDAASLRTALMRERRRGGQSFVVVPRIEDIDPIGERLAKAVPELSVRVAHGDMASEAMDAVMVGFADGDGDVLLATNIIESGLDVPRANTMIVWRPDRFGLSQLHQLRGRVGRGRIQGVTCLLTDPDSELSGATRARLSTLEAFDRLGSGLAISARDLDLRGGGDLVGEDQAGHLKMIGAALYQRLLAQAVAVARGEAEADAPAPSLVLGETGGLPPDYIPDPVVRIGLYARLARIEDAAAIDAFEEELEDRFGAPPDAVKILLATARLTALARIAGIFEVRAGPKGVVLVAAPKVVAAAARRLARAKYQASLDGGRIIVAAPSEDAVKRHALVERMLSILANG</sequence>
<dbReference type="InterPro" id="IPR005118">
    <property type="entry name" value="TRCF_C"/>
</dbReference>
<organism evidence="13 14">
    <name type="scientific">Caulobacter segnis</name>
    <dbReference type="NCBI Taxonomy" id="88688"/>
    <lineage>
        <taxon>Bacteria</taxon>
        <taxon>Pseudomonadati</taxon>
        <taxon>Pseudomonadota</taxon>
        <taxon>Alphaproteobacteria</taxon>
        <taxon>Caulobacterales</taxon>
        <taxon>Caulobacteraceae</taxon>
        <taxon>Caulobacter</taxon>
    </lineage>
</organism>
<dbReference type="InterPro" id="IPR027417">
    <property type="entry name" value="P-loop_NTPase"/>
</dbReference>
<dbReference type="Gene3D" id="3.90.1150.50">
    <property type="entry name" value="Transcription-repair-coupling factor, D7 domain"/>
    <property type="match status" value="1"/>
</dbReference>
<name>A0A2W5V725_9CAUL</name>
<dbReference type="Pfam" id="PF00270">
    <property type="entry name" value="DEAD"/>
    <property type="match status" value="1"/>
</dbReference>
<evidence type="ECO:0000256" key="3">
    <source>
        <dbReference type="ARBA" id="ARBA00022763"/>
    </source>
</evidence>
<accession>A0A2W5V725</accession>
<dbReference type="Pfam" id="PF03461">
    <property type="entry name" value="TRCF"/>
    <property type="match status" value="1"/>
</dbReference>
<dbReference type="GO" id="GO:0005524">
    <property type="term" value="F:ATP binding"/>
    <property type="evidence" value="ECO:0007669"/>
    <property type="project" value="UniProtKB-UniRule"/>
</dbReference>
<gene>
    <name evidence="9" type="primary">mfd</name>
    <name evidence="13" type="ORF">DI526_12785</name>
</gene>
<keyword evidence="6 9" id="KW-0067">ATP-binding</keyword>
<dbReference type="InterPro" id="IPR003711">
    <property type="entry name" value="CarD-like/TRCF_RID"/>
</dbReference>
<keyword evidence="8 9" id="KW-0234">DNA repair</keyword>
<evidence type="ECO:0000256" key="5">
    <source>
        <dbReference type="ARBA" id="ARBA00022806"/>
    </source>
</evidence>
<keyword evidence="7 9" id="KW-0238">DNA-binding</keyword>
<dbReference type="Gene3D" id="3.40.50.11180">
    <property type="match status" value="1"/>
</dbReference>
<keyword evidence="5 13" id="KW-0347">Helicase</keyword>
<dbReference type="SMART" id="SM00982">
    <property type="entry name" value="TRCF"/>
    <property type="match status" value="1"/>
</dbReference>
<dbReference type="Gene3D" id="2.40.10.170">
    <property type="match status" value="1"/>
</dbReference>
<dbReference type="EC" id="3.6.4.-" evidence="9"/>
<keyword evidence="3 9" id="KW-0227">DNA damage</keyword>
<reference evidence="13 14" key="1">
    <citation type="submission" date="2017-08" db="EMBL/GenBank/DDBJ databases">
        <title>Infants hospitalized years apart are colonized by the same room-sourced microbial strains.</title>
        <authorList>
            <person name="Brooks B."/>
            <person name="Olm M.R."/>
            <person name="Firek B.A."/>
            <person name="Baker R."/>
            <person name="Thomas B.C."/>
            <person name="Morowitz M.J."/>
            <person name="Banfield J.F."/>
        </authorList>
    </citation>
    <scope>NUCLEOTIDE SEQUENCE [LARGE SCALE GENOMIC DNA]</scope>
    <source>
        <strain evidence="13">S2_003_000_R2_4</strain>
    </source>
</reference>
<proteinExistence type="inferred from homology"/>
<dbReference type="GO" id="GO:0005737">
    <property type="term" value="C:cytoplasm"/>
    <property type="evidence" value="ECO:0007669"/>
    <property type="project" value="UniProtKB-SubCell"/>
</dbReference>
<keyword evidence="2 9" id="KW-0547">Nucleotide-binding</keyword>
<dbReference type="Pfam" id="PF17757">
    <property type="entry name" value="UvrB_inter"/>
    <property type="match status" value="1"/>
</dbReference>
<protein>
    <recommendedName>
        <fullName evidence="9">Transcription-repair-coupling factor</fullName>
        <shortName evidence="9">TRCF</shortName>
        <ecNumber evidence="9">3.6.4.-</ecNumber>
    </recommendedName>
</protein>
<keyword evidence="1 9" id="KW-0963">Cytoplasm</keyword>
<dbReference type="Pfam" id="PF02559">
    <property type="entry name" value="CarD_TRCF_RID"/>
    <property type="match status" value="1"/>
</dbReference>
<dbReference type="SUPFAM" id="SSF141259">
    <property type="entry name" value="CarD-like"/>
    <property type="match status" value="1"/>
</dbReference>
<dbReference type="InterPro" id="IPR037235">
    <property type="entry name" value="TRCF-like_C_D7"/>
</dbReference>
<dbReference type="HAMAP" id="MF_00969">
    <property type="entry name" value="TRCF"/>
    <property type="match status" value="1"/>
</dbReference>
<comment type="caution">
    <text evidence="13">The sequence shown here is derived from an EMBL/GenBank/DDBJ whole genome shotgun (WGS) entry which is preliminary data.</text>
</comment>
<dbReference type="GO" id="GO:0016787">
    <property type="term" value="F:hydrolase activity"/>
    <property type="evidence" value="ECO:0007669"/>
    <property type="project" value="UniProtKB-KW"/>
</dbReference>
<feature type="domain" description="Helicase C-terminal" evidence="12">
    <location>
        <begin position="776"/>
        <end position="930"/>
    </location>
</feature>
<evidence type="ECO:0000256" key="8">
    <source>
        <dbReference type="ARBA" id="ARBA00023204"/>
    </source>
</evidence>
<evidence type="ECO:0000313" key="13">
    <source>
        <dbReference type="EMBL" id="PZR33663.1"/>
    </source>
</evidence>
<feature type="domain" description="Helicase ATP-binding" evidence="11">
    <location>
        <begin position="594"/>
        <end position="755"/>
    </location>
</feature>
<dbReference type="GO" id="GO:0003684">
    <property type="term" value="F:damaged DNA binding"/>
    <property type="evidence" value="ECO:0007669"/>
    <property type="project" value="InterPro"/>
</dbReference>
<dbReference type="Gene3D" id="3.30.2060.10">
    <property type="entry name" value="Penicillin-binding protein 1b domain"/>
    <property type="match status" value="1"/>
</dbReference>
<dbReference type="PANTHER" id="PTHR47964:SF1">
    <property type="entry name" value="ATP-DEPENDENT DNA HELICASE HOMOLOG RECG, CHLOROPLASTIC"/>
    <property type="match status" value="1"/>
</dbReference>
<evidence type="ECO:0000256" key="1">
    <source>
        <dbReference type="ARBA" id="ARBA00022490"/>
    </source>
</evidence>
<dbReference type="InterPro" id="IPR004576">
    <property type="entry name" value="Mfd"/>
</dbReference>
<dbReference type="InterPro" id="IPR047112">
    <property type="entry name" value="RecG/Mfd"/>
</dbReference>
<dbReference type="InterPro" id="IPR014001">
    <property type="entry name" value="Helicase_ATP-bd"/>
</dbReference>
<feature type="compositionally biased region" description="Low complexity" evidence="10">
    <location>
        <begin position="17"/>
        <end position="36"/>
    </location>
</feature>
<dbReference type="SMART" id="SM00490">
    <property type="entry name" value="HELICc"/>
    <property type="match status" value="1"/>
</dbReference>
<dbReference type="Gene3D" id="3.40.50.300">
    <property type="entry name" value="P-loop containing nucleotide triphosphate hydrolases"/>
    <property type="match status" value="2"/>
</dbReference>
<dbReference type="PANTHER" id="PTHR47964">
    <property type="entry name" value="ATP-DEPENDENT DNA HELICASE HOMOLOG RECG, CHLOROPLASTIC"/>
    <property type="match status" value="1"/>
</dbReference>
<dbReference type="AlphaFoldDB" id="A0A2W5V725"/>
<evidence type="ECO:0000259" key="12">
    <source>
        <dbReference type="PROSITE" id="PS51194"/>
    </source>
</evidence>
<dbReference type="GO" id="GO:0000716">
    <property type="term" value="P:transcription-coupled nucleotide-excision repair, DNA damage recognition"/>
    <property type="evidence" value="ECO:0007669"/>
    <property type="project" value="UniProtKB-UniRule"/>
</dbReference>
<evidence type="ECO:0000256" key="9">
    <source>
        <dbReference type="HAMAP-Rule" id="MF_00969"/>
    </source>
</evidence>
<dbReference type="Proteomes" id="UP000249393">
    <property type="component" value="Unassembled WGS sequence"/>
</dbReference>
<dbReference type="SMART" id="SM01058">
    <property type="entry name" value="CarD_TRCF"/>
    <property type="match status" value="1"/>
</dbReference>
<dbReference type="PROSITE" id="PS51194">
    <property type="entry name" value="HELICASE_CTER"/>
    <property type="match status" value="1"/>
</dbReference>
<evidence type="ECO:0000256" key="10">
    <source>
        <dbReference type="SAM" id="MobiDB-lite"/>
    </source>
</evidence>
<evidence type="ECO:0000313" key="14">
    <source>
        <dbReference type="Proteomes" id="UP000249393"/>
    </source>
</evidence>
<dbReference type="InterPro" id="IPR041471">
    <property type="entry name" value="UvrB_inter"/>
</dbReference>
<dbReference type="SMART" id="SM00487">
    <property type="entry name" value="DEXDc"/>
    <property type="match status" value="1"/>
</dbReference>
<comment type="similarity">
    <text evidence="9">In the C-terminal section; belongs to the helicase family. RecG subfamily.</text>
</comment>
<dbReference type="PROSITE" id="PS51192">
    <property type="entry name" value="HELICASE_ATP_BIND_1"/>
    <property type="match status" value="1"/>
</dbReference>
<dbReference type="EMBL" id="QFQZ01000038">
    <property type="protein sequence ID" value="PZR33663.1"/>
    <property type="molecule type" value="Genomic_DNA"/>
</dbReference>
<evidence type="ECO:0000256" key="4">
    <source>
        <dbReference type="ARBA" id="ARBA00022801"/>
    </source>
</evidence>
<dbReference type="RefSeq" id="WP_304278475.1">
    <property type="nucleotide sequence ID" value="NZ_QFQZ01000038.1"/>
</dbReference>
<dbReference type="InterPro" id="IPR011545">
    <property type="entry name" value="DEAD/DEAH_box_helicase_dom"/>
</dbReference>
<dbReference type="Pfam" id="PF00271">
    <property type="entry name" value="Helicase_C"/>
    <property type="match status" value="1"/>
</dbReference>
<dbReference type="SUPFAM" id="SSF143517">
    <property type="entry name" value="TRCF domain-like"/>
    <property type="match status" value="1"/>
</dbReference>
<keyword evidence="4 9" id="KW-0378">Hydrolase</keyword>
<evidence type="ECO:0000256" key="2">
    <source>
        <dbReference type="ARBA" id="ARBA00022741"/>
    </source>
</evidence>
<feature type="region of interest" description="Disordered" evidence="10">
    <location>
        <begin position="1"/>
        <end position="36"/>
    </location>
</feature>
<comment type="similarity">
    <text evidence="9">In the N-terminal section; belongs to the UvrB family.</text>
</comment>
<evidence type="ECO:0000259" key="11">
    <source>
        <dbReference type="PROSITE" id="PS51192"/>
    </source>
</evidence>
<dbReference type="SUPFAM" id="SSF52540">
    <property type="entry name" value="P-loop containing nucleoside triphosphate hydrolases"/>
    <property type="match status" value="4"/>
</dbReference>
<dbReference type="InterPro" id="IPR036101">
    <property type="entry name" value="CarD-like/TRCF_RID_sf"/>
</dbReference>
<dbReference type="InterPro" id="IPR001650">
    <property type="entry name" value="Helicase_C-like"/>
</dbReference>
<evidence type="ECO:0000256" key="7">
    <source>
        <dbReference type="ARBA" id="ARBA00023125"/>
    </source>
</evidence>
<dbReference type="GO" id="GO:0003678">
    <property type="term" value="F:DNA helicase activity"/>
    <property type="evidence" value="ECO:0007669"/>
    <property type="project" value="TreeGrafter"/>
</dbReference>